<sequence length="67" mass="7734">MPASHGKNLRIAPYSVISQSPVWLRRTLRDARDSSFLVPIPRSSYRDLVQALLPARLVRRLRLGRRP</sequence>
<dbReference type="EMBL" id="CADCVD010000098">
    <property type="protein sequence ID" value="CAA9448143.1"/>
    <property type="molecule type" value="Genomic_DNA"/>
</dbReference>
<gene>
    <name evidence="1" type="ORF">AVDCRST_MAG37-2047</name>
</gene>
<proteinExistence type="predicted"/>
<protein>
    <submittedName>
        <fullName evidence="1">Uncharacterized protein</fullName>
    </submittedName>
</protein>
<dbReference type="AlphaFoldDB" id="A0A6J4QSI4"/>
<evidence type="ECO:0000313" key="1">
    <source>
        <dbReference type="EMBL" id="CAA9448143.1"/>
    </source>
</evidence>
<organism evidence="1">
    <name type="scientific">uncultured Rubrobacteraceae bacterium</name>
    <dbReference type="NCBI Taxonomy" id="349277"/>
    <lineage>
        <taxon>Bacteria</taxon>
        <taxon>Bacillati</taxon>
        <taxon>Actinomycetota</taxon>
        <taxon>Rubrobacteria</taxon>
        <taxon>Rubrobacterales</taxon>
        <taxon>Rubrobacteraceae</taxon>
        <taxon>environmental samples</taxon>
    </lineage>
</organism>
<name>A0A6J4QSI4_9ACTN</name>
<accession>A0A6J4QSI4</accession>
<reference evidence="1" key="1">
    <citation type="submission" date="2020-02" db="EMBL/GenBank/DDBJ databases">
        <authorList>
            <person name="Meier V. D."/>
        </authorList>
    </citation>
    <scope>NUCLEOTIDE SEQUENCE</scope>
    <source>
        <strain evidence="1">AVDCRST_MAG37</strain>
    </source>
</reference>